<dbReference type="EMBL" id="WTYT01000006">
    <property type="protein sequence ID" value="MXO67019.1"/>
    <property type="molecule type" value="Genomic_DNA"/>
</dbReference>
<proteinExistence type="predicted"/>
<evidence type="ECO:0000256" key="2">
    <source>
        <dbReference type="SAM" id="SignalP"/>
    </source>
</evidence>
<dbReference type="PROSITE" id="PS51257">
    <property type="entry name" value="PROKAR_LIPOPROTEIN"/>
    <property type="match status" value="1"/>
</dbReference>
<evidence type="ECO:0000313" key="3">
    <source>
        <dbReference type="EMBL" id="MXO67019.1"/>
    </source>
</evidence>
<feature type="signal peptide" evidence="2">
    <location>
        <begin position="1"/>
        <end position="20"/>
    </location>
</feature>
<evidence type="ECO:0000256" key="1">
    <source>
        <dbReference type="SAM" id="MobiDB-lite"/>
    </source>
</evidence>
<evidence type="ECO:0008006" key="5">
    <source>
        <dbReference type="Google" id="ProtNLM"/>
    </source>
</evidence>
<dbReference type="AlphaFoldDB" id="A0A6I4T9D9"/>
<accession>A0A6I4T9D9</accession>
<protein>
    <recommendedName>
        <fullName evidence="5">Lipoprotein</fullName>
    </recommendedName>
</protein>
<evidence type="ECO:0000313" key="4">
    <source>
        <dbReference type="Proteomes" id="UP000438476"/>
    </source>
</evidence>
<sequence>MRKAMIVAATTATLTLSACSGNEEQEPAAQPSNTVSEAGGDNATDVAPAIPAPGDEVARTGNGDMTIPSAMQGRWGMVKADCTGPAAEAKGLITITKSGMEFYESVGKLKDVSQRTPRVIRATFAFTGEGMNWDREQKLGLERGGDALIRTEYGEGSLPDPLLYTKCAA</sequence>
<dbReference type="RefSeq" id="WP_160737433.1">
    <property type="nucleotide sequence ID" value="NZ_WTYT01000006.1"/>
</dbReference>
<keyword evidence="4" id="KW-1185">Reference proteome</keyword>
<name>A0A6I4T9D9_9SPHN</name>
<keyword evidence="2" id="KW-0732">Signal</keyword>
<dbReference type="Proteomes" id="UP000438476">
    <property type="component" value="Unassembled WGS sequence"/>
</dbReference>
<feature type="chain" id="PRO_5026325031" description="Lipoprotein" evidence="2">
    <location>
        <begin position="21"/>
        <end position="169"/>
    </location>
</feature>
<feature type="region of interest" description="Disordered" evidence="1">
    <location>
        <begin position="21"/>
        <end position="64"/>
    </location>
</feature>
<gene>
    <name evidence="3" type="ORF">GRI91_14735</name>
</gene>
<comment type="caution">
    <text evidence="3">The sequence shown here is derived from an EMBL/GenBank/DDBJ whole genome shotgun (WGS) entry which is preliminary data.</text>
</comment>
<reference evidence="3 4" key="1">
    <citation type="submission" date="2019-12" db="EMBL/GenBank/DDBJ databases">
        <title>Genomic-based taxomic classification of the family Erythrobacteraceae.</title>
        <authorList>
            <person name="Xu L."/>
        </authorList>
    </citation>
    <scope>NUCLEOTIDE SEQUENCE [LARGE SCALE GENOMIC DNA]</scope>
    <source>
        <strain evidence="3 4">LMG 29518</strain>
    </source>
</reference>
<organism evidence="3 4">
    <name type="scientific">Altericroceibacterium endophyticum</name>
    <dbReference type="NCBI Taxonomy" id="1808508"/>
    <lineage>
        <taxon>Bacteria</taxon>
        <taxon>Pseudomonadati</taxon>
        <taxon>Pseudomonadota</taxon>
        <taxon>Alphaproteobacteria</taxon>
        <taxon>Sphingomonadales</taxon>
        <taxon>Erythrobacteraceae</taxon>
        <taxon>Altericroceibacterium</taxon>
    </lineage>
</organism>
<dbReference type="OrthoDB" id="6057763at2"/>